<organism evidence="2 3">
    <name type="scientific">Streptomyces alboflavus</name>
    <dbReference type="NCBI Taxonomy" id="67267"/>
    <lineage>
        <taxon>Bacteria</taxon>
        <taxon>Bacillati</taxon>
        <taxon>Actinomycetota</taxon>
        <taxon>Actinomycetes</taxon>
        <taxon>Kitasatosporales</taxon>
        <taxon>Streptomycetaceae</taxon>
        <taxon>Streptomyces</taxon>
    </lineage>
</organism>
<dbReference type="OrthoDB" id="9801008at2"/>
<reference evidence="2 3" key="1">
    <citation type="submission" date="2017-05" db="EMBL/GenBank/DDBJ databases">
        <title>Streptomyces alboflavus Genome sequencing and assembly.</title>
        <authorList>
            <person name="Wang Y."/>
            <person name="Du B."/>
            <person name="Ding Y."/>
            <person name="Liu H."/>
            <person name="Hou Q."/>
            <person name="Liu K."/>
            <person name="Wang C."/>
            <person name="Yao L."/>
        </authorList>
    </citation>
    <scope>NUCLEOTIDE SEQUENCE [LARGE SCALE GENOMIC DNA]</scope>
    <source>
        <strain evidence="2 3">MDJK44</strain>
    </source>
</reference>
<dbReference type="SUPFAM" id="SSF47413">
    <property type="entry name" value="lambda repressor-like DNA-binding domains"/>
    <property type="match status" value="1"/>
</dbReference>
<dbReference type="InterPro" id="IPR010982">
    <property type="entry name" value="Lambda_DNA-bd_dom_sf"/>
</dbReference>
<dbReference type="SMART" id="SM00530">
    <property type="entry name" value="HTH_XRE"/>
    <property type="match status" value="1"/>
</dbReference>
<dbReference type="EMBL" id="CP021748">
    <property type="protein sequence ID" value="ARX87686.1"/>
    <property type="molecule type" value="Genomic_DNA"/>
</dbReference>
<dbReference type="Gene3D" id="1.10.260.40">
    <property type="entry name" value="lambda repressor-like DNA-binding domains"/>
    <property type="match status" value="1"/>
</dbReference>
<sequence>MFDRHAFTARRITLGLSVEELADEMVVAPSTIYRWESGETSPSLRMLVLVSRHLCTPLLSLLTAEDSEQRRKATAVDALIREDAKAA</sequence>
<dbReference type="Pfam" id="PF01381">
    <property type="entry name" value="HTH_3"/>
    <property type="match status" value="1"/>
</dbReference>
<accession>A0A1Z1WML5</accession>
<protein>
    <recommendedName>
        <fullName evidence="1">HTH cro/C1-type domain-containing protein</fullName>
    </recommendedName>
</protein>
<dbReference type="GO" id="GO:0003677">
    <property type="term" value="F:DNA binding"/>
    <property type="evidence" value="ECO:0007669"/>
    <property type="project" value="InterPro"/>
</dbReference>
<evidence type="ECO:0000313" key="3">
    <source>
        <dbReference type="Proteomes" id="UP000195880"/>
    </source>
</evidence>
<keyword evidence="3" id="KW-1185">Reference proteome</keyword>
<dbReference type="AlphaFoldDB" id="A0A1Z1WML5"/>
<dbReference type="Proteomes" id="UP000195880">
    <property type="component" value="Chromosome"/>
</dbReference>
<dbReference type="KEGG" id="salf:SMD44_07168"/>
<evidence type="ECO:0000313" key="2">
    <source>
        <dbReference type="EMBL" id="ARX87686.1"/>
    </source>
</evidence>
<feature type="domain" description="HTH cro/C1-type" evidence="1">
    <location>
        <begin position="14"/>
        <end position="61"/>
    </location>
</feature>
<dbReference type="CDD" id="cd00093">
    <property type="entry name" value="HTH_XRE"/>
    <property type="match status" value="1"/>
</dbReference>
<dbReference type="InterPro" id="IPR001387">
    <property type="entry name" value="Cro/C1-type_HTH"/>
</dbReference>
<dbReference type="RefSeq" id="WP_087886502.1">
    <property type="nucleotide sequence ID" value="NZ_CP021748.1"/>
</dbReference>
<gene>
    <name evidence="2" type="ORF">SMD44_07168</name>
</gene>
<proteinExistence type="predicted"/>
<name>A0A1Z1WML5_9ACTN</name>
<dbReference type="PROSITE" id="PS50943">
    <property type="entry name" value="HTH_CROC1"/>
    <property type="match status" value="1"/>
</dbReference>
<evidence type="ECO:0000259" key="1">
    <source>
        <dbReference type="PROSITE" id="PS50943"/>
    </source>
</evidence>